<protein>
    <submittedName>
        <fullName evidence="1">Uncharacterized protein</fullName>
    </submittedName>
</protein>
<gene>
    <name evidence="1" type="ORF">EC910_1544</name>
</gene>
<name>A0A4V2WBH7_BACTU</name>
<dbReference type="EMBL" id="SMDG01000054">
    <property type="protein sequence ID" value="TCW43360.1"/>
    <property type="molecule type" value="Genomic_DNA"/>
</dbReference>
<proteinExistence type="predicted"/>
<organism evidence="1 2">
    <name type="scientific">Bacillus thuringiensis</name>
    <dbReference type="NCBI Taxonomy" id="1428"/>
    <lineage>
        <taxon>Bacteria</taxon>
        <taxon>Bacillati</taxon>
        <taxon>Bacillota</taxon>
        <taxon>Bacilli</taxon>
        <taxon>Bacillales</taxon>
        <taxon>Bacillaceae</taxon>
        <taxon>Bacillus</taxon>
        <taxon>Bacillus cereus group</taxon>
    </lineage>
</organism>
<dbReference type="AlphaFoldDB" id="A0A4V2WBH7"/>
<sequence>MVLNISSYWLLYIDGYKQRDILYIKNVSLFIDF</sequence>
<comment type="caution">
    <text evidence="1">The sequence shown here is derived from an EMBL/GenBank/DDBJ whole genome shotgun (WGS) entry which is preliminary data.</text>
</comment>
<dbReference type="Proteomes" id="UP000295285">
    <property type="component" value="Unassembled WGS sequence"/>
</dbReference>
<evidence type="ECO:0000313" key="2">
    <source>
        <dbReference type="Proteomes" id="UP000295285"/>
    </source>
</evidence>
<accession>A0A4V2WBH7</accession>
<reference evidence="1 2" key="1">
    <citation type="submission" date="2019-03" db="EMBL/GenBank/DDBJ databases">
        <title>Above-ground endophytic microbial communities from plants in different locations in the United States.</title>
        <authorList>
            <person name="Frank C."/>
        </authorList>
    </citation>
    <scope>NUCLEOTIDE SEQUENCE [LARGE SCALE GENOMIC DNA]</scope>
    <source>
        <strain evidence="1 2">LP_2_YM</strain>
    </source>
</reference>
<evidence type="ECO:0000313" key="1">
    <source>
        <dbReference type="EMBL" id="TCW43360.1"/>
    </source>
</evidence>